<evidence type="ECO:0000313" key="3">
    <source>
        <dbReference type="Proteomes" id="UP000010471"/>
    </source>
</evidence>
<organism evidence="2 3">
    <name type="scientific">Allocoleopsis franciscana PCC 7113</name>
    <dbReference type="NCBI Taxonomy" id="1173027"/>
    <lineage>
        <taxon>Bacteria</taxon>
        <taxon>Bacillati</taxon>
        <taxon>Cyanobacteriota</taxon>
        <taxon>Cyanophyceae</taxon>
        <taxon>Coleofasciculales</taxon>
        <taxon>Coleofasciculaceae</taxon>
        <taxon>Allocoleopsis</taxon>
        <taxon>Allocoleopsis franciscana</taxon>
    </lineage>
</organism>
<dbReference type="Proteomes" id="UP000010471">
    <property type="component" value="Chromosome"/>
</dbReference>
<dbReference type="PATRIC" id="fig|1173027.3.peg.4765"/>
<name>K9WJR3_9CYAN</name>
<protein>
    <submittedName>
        <fullName evidence="2">Mo-dependent nitrogenase</fullName>
    </submittedName>
</protein>
<dbReference type="STRING" id="1173027.Mic7113_4311"/>
<dbReference type="OrthoDB" id="516441at2"/>
<dbReference type="HOGENOM" id="CLU_156633_0_0_3"/>
<dbReference type="AlphaFoldDB" id="K9WJR3"/>
<dbReference type="InterPro" id="IPR009717">
    <property type="entry name" value="Mo-dep_Nase_C"/>
</dbReference>
<proteinExistence type="predicted"/>
<dbReference type="RefSeq" id="WP_015184145.1">
    <property type="nucleotide sequence ID" value="NC_019738.1"/>
</dbReference>
<keyword evidence="3" id="KW-1185">Reference proteome</keyword>
<evidence type="ECO:0000259" key="1">
    <source>
        <dbReference type="Pfam" id="PF06967"/>
    </source>
</evidence>
<feature type="domain" description="Mo-dependent nitrogenase C-terminal" evidence="1">
    <location>
        <begin position="43"/>
        <end position="125"/>
    </location>
</feature>
<dbReference type="EMBL" id="CP003630">
    <property type="protein sequence ID" value="AFZ20009.1"/>
    <property type="molecule type" value="Genomic_DNA"/>
</dbReference>
<accession>K9WJR3</accession>
<reference evidence="2 3" key="1">
    <citation type="submission" date="2012-06" db="EMBL/GenBank/DDBJ databases">
        <title>Finished chromosome of genome of Microcoleus sp. PCC 7113.</title>
        <authorList>
            <consortium name="US DOE Joint Genome Institute"/>
            <person name="Gugger M."/>
            <person name="Coursin T."/>
            <person name="Rippka R."/>
            <person name="Tandeau De Marsac N."/>
            <person name="Huntemann M."/>
            <person name="Wei C.-L."/>
            <person name="Han J."/>
            <person name="Detter J.C."/>
            <person name="Han C."/>
            <person name="Tapia R."/>
            <person name="Chen A."/>
            <person name="Kyrpides N."/>
            <person name="Mavromatis K."/>
            <person name="Markowitz V."/>
            <person name="Szeto E."/>
            <person name="Ivanova N."/>
            <person name="Pagani I."/>
            <person name="Pati A."/>
            <person name="Goodwin L."/>
            <person name="Nordberg H.P."/>
            <person name="Cantor M.N."/>
            <person name="Hua S.X."/>
            <person name="Woyke T."/>
            <person name="Kerfeld C.A."/>
        </authorList>
    </citation>
    <scope>NUCLEOTIDE SEQUENCE [LARGE SCALE GENOMIC DNA]</scope>
    <source>
        <strain evidence="2 3">PCC 7113</strain>
    </source>
</reference>
<sequence length="125" mass="14327">MNVSEHTAKNLTITSWVWTQPAKNSSQSTPSTNFPKAKKTFDLLHPVRQWLDSVDVNSPEMAHRLCQLIPAQCPFEREIKLFGRTLFHIPPMCKLNPLYEEVVALRFRALCYLADECGEDISAYC</sequence>
<dbReference type="KEGG" id="mic:Mic7113_4311"/>
<gene>
    <name evidence="2" type="ORF">Mic7113_4311</name>
</gene>
<dbReference type="Pfam" id="PF06967">
    <property type="entry name" value="Mo-nitro_C"/>
    <property type="match status" value="1"/>
</dbReference>
<dbReference type="eggNOG" id="COG3793">
    <property type="taxonomic scope" value="Bacteria"/>
</dbReference>
<evidence type="ECO:0000313" key="2">
    <source>
        <dbReference type="EMBL" id="AFZ20009.1"/>
    </source>
</evidence>